<evidence type="ECO:0000313" key="3">
    <source>
        <dbReference type="Proteomes" id="UP000813824"/>
    </source>
</evidence>
<dbReference type="CDD" id="cd09917">
    <property type="entry name" value="F-box_SF"/>
    <property type="match status" value="1"/>
</dbReference>
<organism evidence="2 3">
    <name type="scientific">Cristinia sonorae</name>
    <dbReference type="NCBI Taxonomy" id="1940300"/>
    <lineage>
        <taxon>Eukaryota</taxon>
        <taxon>Fungi</taxon>
        <taxon>Dikarya</taxon>
        <taxon>Basidiomycota</taxon>
        <taxon>Agaricomycotina</taxon>
        <taxon>Agaricomycetes</taxon>
        <taxon>Agaricomycetidae</taxon>
        <taxon>Agaricales</taxon>
        <taxon>Pleurotineae</taxon>
        <taxon>Stephanosporaceae</taxon>
        <taxon>Cristinia</taxon>
    </lineage>
</organism>
<reference evidence="2" key="1">
    <citation type="journal article" date="2021" name="New Phytol.">
        <title>Evolutionary innovations through gain and loss of genes in the ectomycorrhizal Boletales.</title>
        <authorList>
            <person name="Wu G."/>
            <person name="Miyauchi S."/>
            <person name="Morin E."/>
            <person name="Kuo A."/>
            <person name="Drula E."/>
            <person name="Varga T."/>
            <person name="Kohler A."/>
            <person name="Feng B."/>
            <person name="Cao Y."/>
            <person name="Lipzen A."/>
            <person name="Daum C."/>
            <person name="Hundley H."/>
            <person name="Pangilinan J."/>
            <person name="Johnson J."/>
            <person name="Barry K."/>
            <person name="LaButti K."/>
            <person name="Ng V."/>
            <person name="Ahrendt S."/>
            <person name="Min B."/>
            <person name="Choi I.G."/>
            <person name="Park H."/>
            <person name="Plett J.M."/>
            <person name="Magnuson J."/>
            <person name="Spatafora J.W."/>
            <person name="Nagy L.G."/>
            <person name="Henrissat B."/>
            <person name="Grigoriev I.V."/>
            <person name="Yang Z.L."/>
            <person name="Xu J."/>
            <person name="Martin F.M."/>
        </authorList>
    </citation>
    <scope>NUCLEOTIDE SEQUENCE</scope>
    <source>
        <strain evidence="2">KKN 215</strain>
    </source>
</reference>
<sequence length="556" mass="62019">MNQRSFSQLDDDVLIHIFGFLNLSSLLRIRQTSKRCLAISQLLVVWKNIFREDVLRPRYPYPPEALETNDAGYLEFLTRRSCQLASFWLSPTPSSPRLCHRFDTRTSGTGISEIRFIPGTRAQRVVLVSKGIWSVVSCWDLGVEPSVSSTPSINPRKIAEWRPSRVILTGFAVNSRSEADGLFAVGLNRGGDHSIEILTLRAHQVHIDGAGLPYELTCIQTVETNCIPMALHGSTLIISDGARETHIVDWKTANTAVLQRPASSDEYELEHNRCLQVVLTEYHVFVVRAHVVELYPIPQLFPPPVESNSIVRPVMQFSLGWIDDASITPQLPASIPHREAGANLLPPISIVLRSEVNDPWSSDSSNISMYALKPSKASDLAILRYFAPHIWDGDQAKRPPYVQNPTLVASIPNASRDGVRSLRCPVIRSGRFGTSIWIQPPRRFGRDIGLTTFDVHSSRIYEDIHTLRSDDNEAVDSDMLVGAVFPGQMSSLMKRHGVYSSLDDKFKLSNICSAYTGSSGEAVSTSSGYWMSMDYAEEWGRIVLGYSDGTVMFVEL</sequence>
<dbReference type="PROSITE" id="PS50181">
    <property type="entry name" value="FBOX"/>
    <property type="match status" value="1"/>
</dbReference>
<name>A0A8K0UIE5_9AGAR</name>
<dbReference type="Gene3D" id="1.20.1280.50">
    <property type="match status" value="1"/>
</dbReference>
<dbReference type="EMBL" id="JAEVFJ010000033">
    <property type="protein sequence ID" value="KAH8092220.1"/>
    <property type="molecule type" value="Genomic_DNA"/>
</dbReference>
<keyword evidence="3" id="KW-1185">Reference proteome</keyword>
<dbReference type="Pfam" id="PF00646">
    <property type="entry name" value="F-box"/>
    <property type="match status" value="1"/>
</dbReference>
<dbReference type="SUPFAM" id="SSF81383">
    <property type="entry name" value="F-box domain"/>
    <property type="match status" value="1"/>
</dbReference>
<comment type="caution">
    <text evidence="2">The sequence shown here is derived from an EMBL/GenBank/DDBJ whole genome shotgun (WGS) entry which is preliminary data.</text>
</comment>
<dbReference type="SMART" id="SM00256">
    <property type="entry name" value="FBOX"/>
    <property type="match status" value="1"/>
</dbReference>
<evidence type="ECO:0000313" key="2">
    <source>
        <dbReference type="EMBL" id="KAH8092220.1"/>
    </source>
</evidence>
<dbReference type="OrthoDB" id="3034442at2759"/>
<protein>
    <recommendedName>
        <fullName evidence="1">F-box domain-containing protein</fullName>
    </recommendedName>
</protein>
<dbReference type="InterPro" id="IPR036047">
    <property type="entry name" value="F-box-like_dom_sf"/>
</dbReference>
<dbReference type="Proteomes" id="UP000813824">
    <property type="component" value="Unassembled WGS sequence"/>
</dbReference>
<accession>A0A8K0UIE5</accession>
<dbReference type="AlphaFoldDB" id="A0A8K0UIE5"/>
<feature type="domain" description="F-box" evidence="1">
    <location>
        <begin position="3"/>
        <end position="49"/>
    </location>
</feature>
<dbReference type="InterPro" id="IPR001810">
    <property type="entry name" value="F-box_dom"/>
</dbReference>
<gene>
    <name evidence="2" type="ORF">BXZ70DRAFT_898340</name>
</gene>
<proteinExistence type="predicted"/>
<evidence type="ECO:0000259" key="1">
    <source>
        <dbReference type="PROSITE" id="PS50181"/>
    </source>
</evidence>